<evidence type="ECO:0000313" key="4">
    <source>
        <dbReference type="Proteomes" id="UP000186015"/>
    </source>
</evidence>
<evidence type="ECO:0000313" key="3">
    <source>
        <dbReference type="EMBL" id="SEK27790.1"/>
    </source>
</evidence>
<dbReference type="PANTHER" id="PTHR43739:SF5">
    <property type="entry name" value="EXO-ALPHA-SIALIDASE"/>
    <property type="match status" value="1"/>
</dbReference>
<feature type="chain" id="PRO_5039331045" description="Fibronectin type-III domain-containing protein" evidence="1">
    <location>
        <begin position="21"/>
        <end position="982"/>
    </location>
</feature>
<gene>
    <name evidence="3" type="ORF">SAMN05216469_101350</name>
</gene>
<dbReference type="CDD" id="cd15482">
    <property type="entry name" value="Sialidase_non-viral"/>
    <property type="match status" value="1"/>
</dbReference>
<feature type="domain" description="Fibronectin type-III" evidence="2">
    <location>
        <begin position="799"/>
        <end position="887"/>
    </location>
</feature>
<reference evidence="3 4" key="1">
    <citation type="submission" date="2016-10" db="EMBL/GenBank/DDBJ databases">
        <authorList>
            <person name="de Groot N.N."/>
        </authorList>
    </citation>
    <scope>NUCLEOTIDE SEQUENCE [LARGE SCALE GENOMIC DNA]</scope>
    <source>
        <strain evidence="3 4">KH2T6</strain>
    </source>
</reference>
<proteinExistence type="predicted"/>
<dbReference type="CDD" id="cd00063">
    <property type="entry name" value="FN3"/>
    <property type="match status" value="1"/>
</dbReference>
<feature type="signal peptide" evidence="1">
    <location>
        <begin position="1"/>
        <end position="20"/>
    </location>
</feature>
<name>A0A1H7FUD7_RUMAL</name>
<dbReference type="RefSeq" id="WP_074828787.1">
    <property type="nucleotide sequence ID" value="NZ_FOAT01000001.1"/>
</dbReference>
<dbReference type="InterPro" id="IPR052025">
    <property type="entry name" value="Xyloglucanase_GH74"/>
</dbReference>
<protein>
    <recommendedName>
        <fullName evidence="2">Fibronectin type-III domain-containing protein</fullName>
    </recommendedName>
</protein>
<evidence type="ECO:0000259" key="2">
    <source>
        <dbReference type="PROSITE" id="PS50853"/>
    </source>
</evidence>
<dbReference type="PROSITE" id="PS50853">
    <property type="entry name" value="FN3"/>
    <property type="match status" value="1"/>
</dbReference>
<dbReference type="PANTHER" id="PTHR43739">
    <property type="entry name" value="XYLOGLUCANASE (EUROFUNG)"/>
    <property type="match status" value="1"/>
</dbReference>
<accession>A0A1H7FUD7</accession>
<sequence>MNLFKKTFAGLLAMSMAASAVPFAGMSIAAVQASAQDISSTMEWGTLRIGGGGFVSGIVTGKEVMYARTDVGGAYKYNYDTECWEQLFGFINEADRGLLSVDAMAIDPTDDDTVYFLCGCAYFSSEKTVIFKTTDGGKTFTEIDVTSLIKVMGNGDGRQCGESIAVDPDNPNIIYAGGDVMSDDKSLSALIKSTDGGKTWKPVIGYDDLGLFSKTCKWPTWGNINARSVTSDAYNNQNGVANIAITGGKVYVGTSIKGVANVHVANVKDDKYSVLSKDLPTDVFPSRINVDANGDLLITYIAGLAFNGASGGGYRYSPKTGKAEPIFDSAYGLGSIWADPNNPDHLIAGTCGKWQSQLWQAWTEEHGPAWGDQYFRSFDGGKTWQNFSPGQTHGWNQPLVSNYLQDGGYSWIVDKAIHWSGTVVTDPRNSDRMFITSGNGVFICENLWSTDQDKLPTFTFHPDGIEEVVSLDFVSTADGLDLSAIGDYDGFVHEKENKIGLQYQPNMGSTSAIAVCPQNTDVWARTANGDGNNTGSAYYTLDRGKTWTAFTPACTGGKLSITELKKGTYRIINTSANGAVSYSDDFGKTWNKSSGIDASKTVYTLVDPKDPSIVYASGVKYNEYWASDMTKKEPTLDECHYSFYISTDYGATFTAKTVCRYDMCDSSGDPAYLGDGSIIVAGGWYGMYKVSNKGASIEKLDNVFYAKTVGYGAPEKTGGLNTLYMYGRPAESDPEGIYRSTDGGKSWDCINTDHLYGGTGNGNYLVGDMDEFGKVYMSTVGCGIVYGKLTSGSTIPTDDERIPKISAEALENSVKLSWNKMSDATKYAVYGYQNGKWVKIDETSSTSYTVKNLTAGKSYKFAVVTYAKGKWYTNYAYPNAVTVTPKAASKVTYPTNIKVNYSEKYHQVQFVWDKVEGADKYGIAVYLAGKWRVQTSNVTTNSFVTPKNLTPGMTYKVAIAARVGGTWDTANAIKNAVTVTIK</sequence>
<dbReference type="SUPFAM" id="SSF110296">
    <property type="entry name" value="Oligoxyloglucan reducing end-specific cellobiohydrolase"/>
    <property type="match status" value="2"/>
</dbReference>
<evidence type="ECO:0000256" key="1">
    <source>
        <dbReference type="SAM" id="SignalP"/>
    </source>
</evidence>
<dbReference type="EMBL" id="FOAT01000001">
    <property type="protein sequence ID" value="SEK27790.1"/>
    <property type="molecule type" value="Genomic_DNA"/>
</dbReference>
<dbReference type="Gene3D" id="2.60.40.10">
    <property type="entry name" value="Immunoglobulins"/>
    <property type="match status" value="2"/>
</dbReference>
<dbReference type="InterPro" id="IPR036116">
    <property type="entry name" value="FN3_sf"/>
</dbReference>
<dbReference type="Proteomes" id="UP000186015">
    <property type="component" value="Unassembled WGS sequence"/>
</dbReference>
<dbReference type="SMART" id="SM00060">
    <property type="entry name" value="FN3"/>
    <property type="match status" value="2"/>
</dbReference>
<dbReference type="Gene3D" id="2.130.10.10">
    <property type="entry name" value="YVTN repeat-like/Quinoprotein amine dehydrogenase"/>
    <property type="match status" value="2"/>
</dbReference>
<dbReference type="InterPro" id="IPR003961">
    <property type="entry name" value="FN3_dom"/>
</dbReference>
<dbReference type="GO" id="GO:0010411">
    <property type="term" value="P:xyloglucan metabolic process"/>
    <property type="evidence" value="ECO:0007669"/>
    <property type="project" value="TreeGrafter"/>
</dbReference>
<organism evidence="3 4">
    <name type="scientific">Ruminococcus albus</name>
    <dbReference type="NCBI Taxonomy" id="1264"/>
    <lineage>
        <taxon>Bacteria</taxon>
        <taxon>Bacillati</taxon>
        <taxon>Bacillota</taxon>
        <taxon>Clostridia</taxon>
        <taxon>Eubacteriales</taxon>
        <taxon>Oscillospiraceae</taxon>
        <taxon>Ruminococcus</taxon>
    </lineage>
</organism>
<dbReference type="SUPFAM" id="SSF49265">
    <property type="entry name" value="Fibronectin type III"/>
    <property type="match status" value="1"/>
</dbReference>
<dbReference type="AlphaFoldDB" id="A0A1H7FUD7"/>
<dbReference type="Pfam" id="PF00041">
    <property type="entry name" value="fn3"/>
    <property type="match status" value="1"/>
</dbReference>
<dbReference type="OrthoDB" id="9757947at2"/>
<keyword evidence="1" id="KW-0732">Signal</keyword>
<dbReference type="InterPro" id="IPR015943">
    <property type="entry name" value="WD40/YVTN_repeat-like_dom_sf"/>
</dbReference>
<dbReference type="InterPro" id="IPR013783">
    <property type="entry name" value="Ig-like_fold"/>
</dbReference>